<dbReference type="Proteomes" id="UP000075799">
    <property type="component" value="Unassembled WGS sequence"/>
</dbReference>
<dbReference type="SMART" id="SM00530">
    <property type="entry name" value="HTH_XRE"/>
    <property type="match status" value="1"/>
</dbReference>
<comment type="caution">
    <text evidence="3">The sequence shown here is derived from an EMBL/GenBank/DDBJ whole genome shotgun (WGS) entry which is preliminary data.</text>
</comment>
<dbReference type="Gene3D" id="1.10.260.40">
    <property type="entry name" value="lambda repressor-like DNA-binding domains"/>
    <property type="match status" value="1"/>
</dbReference>
<accession>A0A161PAZ7</accession>
<dbReference type="AlphaFoldDB" id="A0A161PAZ7"/>
<dbReference type="NCBIfam" id="TIGR02612">
    <property type="entry name" value="mob_myst_A"/>
    <property type="match status" value="1"/>
</dbReference>
<dbReference type="InterPro" id="IPR010982">
    <property type="entry name" value="Lambda_DNA-bd_dom_sf"/>
</dbReference>
<sequence length="170" mass="19522">MGAKTAKLRRHQLDRFFRQSTAVLSMPAPKYGWVKEIREALGMTMQDLGERLGVIKQRIERIEKDEIAGKVTLQTLQDTAEALDCELVYFFVPKGEGLQKSLENQALKAAREIVKSTEHTMGLEAQDTSKQAQQHLLESVAQELLMKEDRRIWRTKRENSKSSRGHTSRR</sequence>
<name>A0A161PAZ7_BDEBC</name>
<dbReference type="EMBL" id="LUKD01000006">
    <property type="protein sequence ID" value="KYG64202.1"/>
    <property type="molecule type" value="Genomic_DNA"/>
</dbReference>
<dbReference type="OrthoDB" id="9785949at2"/>
<reference evidence="3 4" key="1">
    <citation type="submission" date="2016-03" db="EMBL/GenBank/DDBJ databases">
        <authorList>
            <person name="Ploux O."/>
        </authorList>
    </citation>
    <scope>NUCLEOTIDE SEQUENCE [LARGE SCALE GENOMIC DNA]</scope>
    <source>
        <strain evidence="3 4">EC13</strain>
    </source>
</reference>
<evidence type="ECO:0000256" key="1">
    <source>
        <dbReference type="SAM" id="MobiDB-lite"/>
    </source>
</evidence>
<dbReference type="CDD" id="cd00093">
    <property type="entry name" value="HTH_XRE"/>
    <property type="match status" value="1"/>
</dbReference>
<dbReference type="SUPFAM" id="SSF47413">
    <property type="entry name" value="lambda repressor-like DNA-binding domains"/>
    <property type="match status" value="1"/>
</dbReference>
<dbReference type="PROSITE" id="PS50943">
    <property type="entry name" value="HTH_CROC1"/>
    <property type="match status" value="1"/>
</dbReference>
<dbReference type="GO" id="GO:0003677">
    <property type="term" value="F:DNA binding"/>
    <property type="evidence" value="ECO:0007669"/>
    <property type="project" value="InterPro"/>
</dbReference>
<evidence type="ECO:0000313" key="4">
    <source>
        <dbReference type="Proteomes" id="UP000075799"/>
    </source>
</evidence>
<evidence type="ECO:0000313" key="3">
    <source>
        <dbReference type="EMBL" id="KYG64202.1"/>
    </source>
</evidence>
<dbReference type="RefSeq" id="WP_063208082.1">
    <property type="nucleotide sequence ID" value="NZ_LUKD01000006.1"/>
</dbReference>
<evidence type="ECO:0000259" key="2">
    <source>
        <dbReference type="PROSITE" id="PS50943"/>
    </source>
</evidence>
<feature type="domain" description="HTH cro/C1-type" evidence="2">
    <location>
        <begin position="34"/>
        <end position="90"/>
    </location>
</feature>
<proteinExistence type="predicted"/>
<dbReference type="InterPro" id="IPR001387">
    <property type="entry name" value="Cro/C1-type_HTH"/>
</dbReference>
<gene>
    <name evidence="3" type="ORF">AZI87_13230</name>
</gene>
<feature type="region of interest" description="Disordered" evidence="1">
    <location>
        <begin position="151"/>
        <end position="170"/>
    </location>
</feature>
<organism evidence="3 4">
    <name type="scientific">Bdellovibrio bacteriovorus</name>
    <dbReference type="NCBI Taxonomy" id="959"/>
    <lineage>
        <taxon>Bacteria</taxon>
        <taxon>Pseudomonadati</taxon>
        <taxon>Bdellovibrionota</taxon>
        <taxon>Bdellovibrionia</taxon>
        <taxon>Bdellovibrionales</taxon>
        <taxon>Pseudobdellovibrionaceae</taxon>
        <taxon>Bdellovibrio</taxon>
    </lineage>
</organism>
<dbReference type="Pfam" id="PF01381">
    <property type="entry name" value="HTH_3"/>
    <property type="match status" value="1"/>
</dbReference>
<feature type="compositionally biased region" description="Basic and acidic residues" evidence="1">
    <location>
        <begin position="151"/>
        <end position="161"/>
    </location>
</feature>
<protein>
    <submittedName>
        <fullName evidence="3">Transcriptional regulator</fullName>
    </submittedName>
</protein>
<dbReference type="InterPro" id="IPR013435">
    <property type="entry name" value="Mobile_mystery_prot_A"/>
</dbReference>